<evidence type="ECO:0000313" key="1">
    <source>
        <dbReference type="EMBL" id="TNN23449.1"/>
    </source>
</evidence>
<reference evidence="1 2" key="1">
    <citation type="submission" date="2019-03" db="EMBL/GenBank/DDBJ databases">
        <title>First draft genome of Liparis tanakae, snailfish: a comprehensive survey of snailfish specific genes.</title>
        <authorList>
            <person name="Kim W."/>
            <person name="Song I."/>
            <person name="Jeong J.-H."/>
            <person name="Kim D."/>
            <person name="Kim S."/>
            <person name="Ryu S."/>
            <person name="Song J.Y."/>
            <person name="Lee S.K."/>
        </authorList>
    </citation>
    <scope>NUCLEOTIDE SEQUENCE [LARGE SCALE GENOMIC DNA]</scope>
    <source>
        <tissue evidence="1">Muscle</tissue>
    </source>
</reference>
<dbReference type="AlphaFoldDB" id="A0A4Z2E3X7"/>
<gene>
    <name evidence="1" type="ORF">EYF80_066430</name>
</gene>
<organism evidence="1 2">
    <name type="scientific">Liparis tanakae</name>
    <name type="common">Tanaka's snailfish</name>
    <dbReference type="NCBI Taxonomy" id="230148"/>
    <lineage>
        <taxon>Eukaryota</taxon>
        <taxon>Metazoa</taxon>
        <taxon>Chordata</taxon>
        <taxon>Craniata</taxon>
        <taxon>Vertebrata</taxon>
        <taxon>Euteleostomi</taxon>
        <taxon>Actinopterygii</taxon>
        <taxon>Neopterygii</taxon>
        <taxon>Teleostei</taxon>
        <taxon>Neoteleostei</taxon>
        <taxon>Acanthomorphata</taxon>
        <taxon>Eupercaria</taxon>
        <taxon>Perciformes</taxon>
        <taxon>Cottioidei</taxon>
        <taxon>Cottales</taxon>
        <taxon>Liparidae</taxon>
        <taxon>Liparis</taxon>
    </lineage>
</organism>
<evidence type="ECO:0000313" key="2">
    <source>
        <dbReference type="Proteomes" id="UP000314294"/>
    </source>
</evidence>
<name>A0A4Z2E3X7_9TELE</name>
<keyword evidence="2" id="KW-1185">Reference proteome</keyword>
<dbReference type="Proteomes" id="UP000314294">
    <property type="component" value="Unassembled WGS sequence"/>
</dbReference>
<accession>A0A4Z2E3X7</accession>
<comment type="caution">
    <text evidence="1">The sequence shown here is derived from an EMBL/GenBank/DDBJ whole genome shotgun (WGS) entry which is preliminary data.</text>
</comment>
<dbReference type="EMBL" id="SRLO01018433">
    <property type="protein sequence ID" value="TNN23449.1"/>
    <property type="molecule type" value="Genomic_DNA"/>
</dbReference>
<protein>
    <submittedName>
        <fullName evidence="1">Uncharacterized protein</fullName>
    </submittedName>
</protein>
<proteinExistence type="predicted"/>
<sequence length="64" mass="7016">MPWTLVQMCSVLESVRNRGRTWIDACGQSEGSRLRCRVFLKRALAGQVAASADLIPPQSAPKSD</sequence>